<protein>
    <submittedName>
        <fullName evidence="2">Uncharacterized protein</fullName>
    </submittedName>
</protein>
<feature type="compositionally biased region" description="Basic and acidic residues" evidence="1">
    <location>
        <begin position="10"/>
        <end position="33"/>
    </location>
</feature>
<evidence type="ECO:0000313" key="2">
    <source>
        <dbReference type="EMBL" id="SEF34317.1"/>
    </source>
</evidence>
<accession>A0A1H5RA84</accession>
<proteinExistence type="predicted"/>
<organism evidence="2 3">
    <name type="scientific">Amycolatopsis pretoriensis</name>
    <dbReference type="NCBI Taxonomy" id="218821"/>
    <lineage>
        <taxon>Bacteria</taxon>
        <taxon>Bacillati</taxon>
        <taxon>Actinomycetota</taxon>
        <taxon>Actinomycetes</taxon>
        <taxon>Pseudonocardiales</taxon>
        <taxon>Pseudonocardiaceae</taxon>
        <taxon>Amycolatopsis</taxon>
    </lineage>
</organism>
<evidence type="ECO:0000256" key="1">
    <source>
        <dbReference type="SAM" id="MobiDB-lite"/>
    </source>
</evidence>
<gene>
    <name evidence="2" type="ORF">SAMN05421837_107318</name>
</gene>
<evidence type="ECO:0000313" key="3">
    <source>
        <dbReference type="Proteomes" id="UP000198878"/>
    </source>
</evidence>
<dbReference type="AlphaFoldDB" id="A0A1H5RA84"/>
<feature type="region of interest" description="Disordered" evidence="1">
    <location>
        <begin position="1"/>
        <end position="33"/>
    </location>
</feature>
<dbReference type="RefSeq" id="WP_086681470.1">
    <property type="nucleotide sequence ID" value="NZ_FNUJ01000007.1"/>
</dbReference>
<dbReference type="Proteomes" id="UP000198878">
    <property type="component" value="Unassembled WGS sequence"/>
</dbReference>
<sequence length="171" mass="19239">MKLPELILSKLDEPRTEEDERLHEEDKTEKDDAFLDAVKDERNTKNPGTRLPSFRRVTYGTMVLRARVAGYSLSRAQLSKMVNNELRAFPTPDTIFALAAALKESKETVTAAVAEVFGIHIYQPDEPGDAVVFSRERRSPSQLAVTRRRISRTLAIRGGDDDDRRPASPAE</sequence>
<reference evidence="3" key="1">
    <citation type="submission" date="2016-10" db="EMBL/GenBank/DDBJ databases">
        <authorList>
            <person name="Varghese N."/>
            <person name="Submissions S."/>
        </authorList>
    </citation>
    <scope>NUCLEOTIDE SEQUENCE [LARGE SCALE GENOMIC DNA]</scope>
    <source>
        <strain evidence="3">DSM 44654</strain>
    </source>
</reference>
<dbReference type="EMBL" id="FNUJ01000007">
    <property type="protein sequence ID" value="SEF34317.1"/>
    <property type="molecule type" value="Genomic_DNA"/>
</dbReference>
<name>A0A1H5RA84_9PSEU</name>
<dbReference type="STRING" id="218821.SAMN05421837_107318"/>
<keyword evidence="3" id="KW-1185">Reference proteome</keyword>